<dbReference type="VEuPathDB" id="FungiDB:P174DRAFT_443708"/>
<feature type="compositionally biased region" description="Polar residues" evidence="1">
    <location>
        <begin position="425"/>
        <end position="443"/>
    </location>
</feature>
<proteinExistence type="predicted"/>
<feature type="compositionally biased region" description="Basic and acidic residues" evidence="1">
    <location>
        <begin position="41"/>
        <end position="58"/>
    </location>
</feature>
<feature type="region of interest" description="Disordered" evidence="1">
    <location>
        <begin position="319"/>
        <end position="341"/>
    </location>
</feature>
<dbReference type="GO" id="GO:0005634">
    <property type="term" value="C:nucleus"/>
    <property type="evidence" value="ECO:0007669"/>
    <property type="project" value="TreeGrafter"/>
</dbReference>
<dbReference type="EMBL" id="MSZS01000006">
    <property type="protein sequence ID" value="PKX91720.1"/>
    <property type="molecule type" value="Genomic_DNA"/>
</dbReference>
<dbReference type="PANTHER" id="PTHR10502:SF107">
    <property type="entry name" value="ANNEXIN ANXC4 (AFU_ORTHOLOGUE AFUA_3G07020)"/>
    <property type="match status" value="1"/>
</dbReference>
<organism evidence="2 3">
    <name type="scientific">Aspergillus novofumigatus (strain IBT 16806)</name>
    <dbReference type="NCBI Taxonomy" id="1392255"/>
    <lineage>
        <taxon>Eukaryota</taxon>
        <taxon>Fungi</taxon>
        <taxon>Dikarya</taxon>
        <taxon>Ascomycota</taxon>
        <taxon>Pezizomycotina</taxon>
        <taxon>Eurotiomycetes</taxon>
        <taxon>Eurotiomycetidae</taxon>
        <taxon>Eurotiales</taxon>
        <taxon>Aspergillaceae</taxon>
        <taxon>Aspergillus</taxon>
        <taxon>Aspergillus subgen. Fumigati</taxon>
    </lineage>
</organism>
<dbReference type="OrthoDB" id="2134400at2759"/>
<dbReference type="PANTHER" id="PTHR10502">
    <property type="entry name" value="ANNEXIN"/>
    <property type="match status" value="1"/>
</dbReference>
<dbReference type="GeneID" id="36535224"/>
<protein>
    <submittedName>
        <fullName evidence="2">Annexin ANXC4</fullName>
    </submittedName>
</protein>
<feature type="region of interest" description="Disordered" evidence="1">
    <location>
        <begin position="1"/>
        <end position="286"/>
    </location>
</feature>
<evidence type="ECO:0000256" key="1">
    <source>
        <dbReference type="SAM" id="MobiDB-lite"/>
    </source>
</evidence>
<gene>
    <name evidence="2" type="ORF">P174DRAFT_443708</name>
</gene>
<dbReference type="STRING" id="1392255.A0A2I1C247"/>
<feature type="compositionally biased region" description="Polar residues" evidence="1">
    <location>
        <begin position="262"/>
        <end position="271"/>
    </location>
</feature>
<dbReference type="GO" id="GO:0001786">
    <property type="term" value="F:phosphatidylserine binding"/>
    <property type="evidence" value="ECO:0007669"/>
    <property type="project" value="TreeGrafter"/>
</dbReference>
<dbReference type="GO" id="GO:0005737">
    <property type="term" value="C:cytoplasm"/>
    <property type="evidence" value="ECO:0007669"/>
    <property type="project" value="TreeGrafter"/>
</dbReference>
<keyword evidence="3" id="KW-1185">Reference proteome</keyword>
<dbReference type="GO" id="GO:0005544">
    <property type="term" value="F:calcium-dependent phospholipid binding"/>
    <property type="evidence" value="ECO:0007669"/>
    <property type="project" value="InterPro"/>
</dbReference>
<dbReference type="GO" id="GO:0012506">
    <property type="term" value="C:vesicle membrane"/>
    <property type="evidence" value="ECO:0007669"/>
    <property type="project" value="TreeGrafter"/>
</dbReference>
<comment type="caution">
    <text evidence="2">The sequence shown here is derived from an EMBL/GenBank/DDBJ whole genome shotgun (WGS) entry which is preliminary data.</text>
</comment>
<feature type="compositionally biased region" description="Polar residues" evidence="1">
    <location>
        <begin position="224"/>
        <end position="248"/>
    </location>
</feature>
<dbReference type="RefSeq" id="XP_024680315.1">
    <property type="nucleotide sequence ID" value="XM_024827899.1"/>
</dbReference>
<dbReference type="InterPro" id="IPR037104">
    <property type="entry name" value="Annexin_sf"/>
</dbReference>
<feature type="region of interest" description="Disordered" evidence="1">
    <location>
        <begin position="373"/>
        <end position="399"/>
    </location>
</feature>
<dbReference type="Proteomes" id="UP000234474">
    <property type="component" value="Unassembled WGS sequence"/>
</dbReference>
<name>A0A2I1C247_ASPN1</name>
<dbReference type="AlphaFoldDB" id="A0A2I1C247"/>
<dbReference type="OMA" id="AMIQIII"/>
<dbReference type="GO" id="GO:0005509">
    <property type="term" value="F:calcium ion binding"/>
    <property type="evidence" value="ECO:0007669"/>
    <property type="project" value="InterPro"/>
</dbReference>
<dbReference type="GO" id="GO:0005886">
    <property type="term" value="C:plasma membrane"/>
    <property type="evidence" value="ECO:0007669"/>
    <property type="project" value="TreeGrafter"/>
</dbReference>
<feature type="compositionally biased region" description="Basic and acidic residues" evidence="1">
    <location>
        <begin position="508"/>
        <end position="535"/>
    </location>
</feature>
<evidence type="ECO:0000313" key="2">
    <source>
        <dbReference type="EMBL" id="PKX91720.1"/>
    </source>
</evidence>
<dbReference type="Gene3D" id="1.10.220.10">
    <property type="entry name" value="Annexin"/>
    <property type="match status" value="3"/>
</dbReference>
<feature type="compositionally biased region" description="Basic and acidic residues" evidence="1">
    <location>
        <begin position="20"/>
        <end position="31"/>
    </location>
</feature>
<dbReference type="SUPFAM" id="SSF47874">
    <property type="entry name" value="Annexin"/>
    <property type="match status" value="1"/>
</dbReference>
<feature type="region of interest" description="Disordered" evidence="1">
    <location>
        <begin position="423"/>
        <end position="450"/>
    </location>
</feature>
<sequence length="886" mass="99424">MSLQVNDPRSRGRSKSPSGRIRDRSKSRDSRLPSTAPDAARSSERKYLATDARGDHLRSRSGGPRDSNTSIASHRSHSRYDVPDSASERDDRKHKYLRGERCRDHYYQSDSGESKTARRDDRKSYARSPNLRPVRYESHSDDSYSDSEDEALAYGDVPSDLERDFYGYRKPTRASSPRVDGPVMSGALNGAPPAKQDSSRSRHASDEDIPGHHPSYARPGQFQYAMQSQYGQFQPSYPPTSSAPQSNWAPIPECERPGFVPPSSQAETQSIPGAFPQPVSTYPEMTGAPTAPVFPMPQYANIGQQNPYAPPNGRPLSVSNAYAPAVSSPNHQRALSSDANTHPVYANPAPFQYAHIDPNVKYGSKNGAVPYKYSTTPQFSKPSEAPTAEPQPTRAKYSAVPQFQKPAAATRQENEQRFIEIAPGNRTTGRPASHSVSSANNLSVAGADPNLRPASPMLEPYKGTYQSISPMPSPIVIPSKFDDDISDFEPLDGSSDADGRRKHSRKKSKDERDRKELKPERAKRDSSRVRYGRHESQDQAVVLISPSSVRKKVTFYDPAPDAITMQEALSHTINIDTKALIRVLPHLSSEEMLDLRKEYKSHVKLQGKGINMAKHIRLKLGNSAFGKVCYATALGRWESEAYWANCYYQSSTSRRELLIESLMGRSNSDIREIKECFRDSRYLDSLEKCMKAELKADKFRVAVLLALEETRQSEREPIDPNQVQRDVRDLNGALMSRHGGETAMIYIIVRRSDAHLREVLRAYEKIYNQNFARAMIAKSQNLVGETLAHILNGAINRPMRDALLLHQALRETRSGKERSELLISRLVRLHWEPRHLEQVKNEYRRRYGERLEEAIAEEILPSPGGSEWGEFCIELARSSKTITGRG</sequence>
<feature type="region of interest" description="Disordered" evidence="1">
    <location>
        <begin position="476"/>
        <end position="535"/>
    </location>
</feature>
<feature type="compositionally biased region" description="Basic and acidic residues" evidence="1">
    <location>
        <begin position="197"/>
        <end position="211"/>
    </location>
</feature>
<feature type="compositionally biased region" description="Basic and acidic residues" evidence="1">
    <location>
        <begin position="78"/>
        <end position="124"/>
    </location>
</feature>
<reference evidence="3" key="1">
    <citation type="journal article" date="2018" name="Proc. Natl. Acad. Sci. U.S.A.">
        <title>Linking secondary metabolites to gene clusters through genome sequencing of six diverse Aspergillus species.</title>
        <authorList>
            <person name="Kaerboelling I."/>
            <person name="Vesth T.C."/>
            <person name="Frisvad J.C."/>
            <person name="Nybo J.L."/>
            <person name="Theobald S."/>
            <person name="Kuo A."/>
            <person name="Bowyer P."/>
            <person name="Matsuda Y."/>
            <person name="Mondo S."/>
            <person name="Lyhne E.K."/>
            <person name="Kogle M.E."/>
            <person name="Clum A."/>
            <person name="Lipzen A."/>
            <person name="Salamov A."/>
            <person name="Ngan C.Y."/>
            <person name="Daum C."/>
            <person name="Chiniquy J."/>
            <person name="Barry K."/>
            <person name="LaButti K."/>
            <person name="Haridas S."/>
            <person name="Simmons B.A."/>
            <person name="Magnuson J.K."/>
            <person name="Mortensen U.H."/>
            <person name="Larsen T.O."/>
            <person name="Grigoriev I.V."/>
            <person name="Baker S.E."/>
            <person name="Andersen M.R."/>
        </authorList>
    </citation>
    <scope>NUCLEOTIDE SEQUENCE [LARGE SCALE GENOMIC DNA]</scope>
    <source>
        <strain evidence="3">IBT 16806</strain>
    </source>
</reference>
<accession>A0A2I1C247</accession>
<evidence type="ECO:0000313" key="3">
    <source>
        <dbReference type="Proteomes" id="UP000234474"/>
    </source>
</evidence>
<feature type="compositionally biased region" description="Polar residues" evidence="1">
    <location>
        <begin position="327"/>
        <end position="340"/>
    </location>
</feature>